<evidence type="ECO:0000313" key="2">
    <source>
        <dbReference type="Proteomes" id="UP000886501"/>
    </source>
</evidence>
<dbReference type="Proteomes" id="UP000886501">
    <property type="component" value="Unassembled WGS sequence"/>
</dbReference>
<dbReference type="EMBL" id="MU118365">
    <property type="protein sequence ID" value="KAF9642752.1"/>
    <property type="molecule type" value="Genomic_DNA"/>
</dbReference>
<organism evidence="1 2">
    <name type="scientific">Thelephora ganbajun</name>
    <name type="common">Ganba fungus</name>
    <dbReference type="NCBI Taxonomy" id="370292"/>
    <lineage>
        <taxon>Eukaryota</taxon>
        <taxon>Fungi</taxon>
        <taxon>Dikarya</taxon>
        <taxon>Basidiomycota</taxon>
        <taxon>Agaricomycotina</taxon>
        <taxon>Agaricomycetes</taxon>
        <taxon>Thelephorales</taxon>
        <taxon>Thelephoraceae</taxon>
        <taxon>Thelephora</taxon>
    </lineage>
</organism>
<reference evidence="1" key="1">
    <citation type="submission" date="2019-10" db="EMBL/GenBank/DDBJ databases">
        <authorList>
            <consortium name="DOE Joint Genome Institute"/>
            <person name="Kuo A."/>
            <person name="Miyauchi S."/>
            <person name="Kiss E."/>
            <person name="Drula E."/>
            <person name="Kohler A."/>
            <person name="Sanchez-Garcia M."/>
            <person name="Andreopoulos B."/>
            <person name="Barry K.W."/>
            <person name="Bonito G."/>
            <person name="Buee M."/>
            <person name="Carver A."/>
            <person name="Chen C."/>
            <person name="Cichocki N."/>
            <person name="Clum A."/>
            <person name="Culley D."/>
            <person name="Crous P.W."/>
            <person name="Fauchery L."/>
            <person name="Girlanda M."/>
            <person name="Hayes R."/>
            <person name="Keri Z."/>
            <person name="Labutti K."/>
            <person name="Lipzen A."/>
            <person name="Lombard V."/>
            <person name="Magnuson J."/>
            <person name="Maillard F."/>
            <person name="Morin E."/>
            <person name="Murat C."/>
            <person name="Nolan M."/>
            <person name="Ohm R."/>
            <person name="Pangilinan J."/>
            <person name="Pereira M."/>
            <person name="Perotto S."/>
            <person name="Peter M."/>
            <person name="Riley R."/>
            <person name="Sitrit Y."/>
            <person name="Stielow B."/>
            <person name="Szollosi G."/>
            <person name="Zifcakova L."/>
            <person name="Stursova M."/>
            <person name="Spatafora J.W."/>
            <person name="Tedersoo L."/>
            <person name="Vaario L.-M."/>
            <person name="Yamada A."/>
            <person name="Yan M."/>
            <person name="Wang P."/>
            <person name="Xu J."/>
            <person name="Bruns T."/>
            <person name="Baldrian P."/>
            <person name="Vilgalys R."/>
            <person name="Henrissat B."/>
            <person name="Grigoriev I.V."/>
            <person name="Hibbett D."/>
            <person name="Nagy L.G."/>
            <person name="Martin F.M."/>
        </authorList>
    </citation>
    <scope>NUCLEOTIDE SEQUENCE</scope>
    <source>
        <strain evidence="1">P2</strain>
    </source>
</reference>
<sequence>MACIPWFLPELSNLVGKSFDIPIKGNFINPLSVRSQSQPQIKQGPGLNGSKLNELLCIPSPTFWLWQVAANELKGLNPFVCTSDLLILKYSFGPETGDKRLHYSCSLSSLIILVAILLLIYSILTANLLTILAINRVPIPINFLIAASILAVPTTAFTACHCNNFCFPGPLWCLWEVLHPASRPSQLATLLLP</sequence>
<protein>
    <submittedName>
        <fullName evidence="1">Uncharacterized protein</fullName>
    </submittedName>
</protein>
<evidence type="ECO:0000313" key="1">
    <source>
        <dbReference type="EMBL" id="KAF9642752.1"/>
    </source>
</evidence>
<keyword evidence="2" id="KW-1185">Reference proteome</keyword>
<name>A0ACB6YZN8_THEGA</name>
<accession>A0ACB6YZN8</accession>
<reference evidence="1" key="2">
    <citation type="journal article" date="2020" name="Nat. Commun.">
        <title>Large-scale genome sequencing of mycorrhizal fungi provides insights into the early evolution of symbiotic traits.</title>
        <authorList>
            <person name="Miyauchi S."/>
            <person name="Kiss E."/>
            <person name="Kuo A."/>
            <person name="Drula E."/>
            <person name="Kohler A."/>
            <person name="Sanchez-Garcia M."/>
            <person name="Morin E."/>
            <person name="Andreopoulos B."/>
            <person name="Barry K.W."/>
            <person name="Bonito G."/>
            <person name="Buee M."/>
            <person name="Carver A."/>
            <person name="Chen C."/>
            <person name="Cichocki N."/>
            <person name="Clum A."/>
            <person name="Culley D."/>
            <person name="Crous P.W."/>
            <person name="Fauchery L."/>
            <person name="Girlanda M."/>
            <person name="Hayes R.D."/>
            <person name="Keri Z."/>
            <person name="LaButti K."/>
            <person name="Lipzen A."/>
            <person name="Lombard V."/>
            <person name="Magnuson J."/>
            <person name="Maillard F."/>
            <person name="Murat C."/>
            <person name="Nolan M."/>
            <person name="Ohm R.A."/>
            <person name="Pangilinan J."/>
            <person name="Pereira M.F."/>
            <person name="Perotto S."/>
            <person name="Peter M."/>
            <person name="Pfister S."/>
            <person name="Riley R."/>
            <person name="Sitrit Y."/>
            <person name="Stielow J.B."/>
            <person name="Szollosi G."/>
            <person name="Zifcakova L."/>
            <person name="Stursova M."/>
            <person name="Spatafora J.W."/>
            <person name="Tedersoo L."/>
            <person name="Vaario L.M."/>
            <person name="Yamada A."/>
            <person name="Yan M."/>
            <person name="Wang P."/>
            <person name="Xu J."/>
            <person name="Bruns T."/>
            <person name="Baldrian P."/>
            <person name="Vilgalys R."/>
            <person name="Dunand C."/>
            <person name="Henrissat B."/>
            <person name="Grigoriev I.V."/>
            <person name="Hibbett D."/>
            <person name="Nagy L.G."/>
            <person name="Martin F.M."/>
        </authorList>
    </citation>
    <scope>NUCLEOTIDE SEQUENCE</scope>
    <source>
        <strain evidence="1">P2</strain>
    </source>
</reference>
<comment type="caution">
    <text evidence="1">The sequence shown here is derived from an EMBL/GenBank/DDBJ whole genome shotgun (WGS) entry which is preliminary data.</text>
</comment>
<gene>
    <name evidence="1" type="ORF">BDM02DRAFT_3192738</name>
</gene>
<proteinExistence type="predicted"/>